<evidence type="ECO:0000313" key="6">
    <source>
        <dbReference type="EMBL" id="OBQ45447.1"/>
    </source>
</evidence>
<dbReference type="CDD" id="cd04847">
    <property type="entry name" value="Peptidases_S8_Subtilisin_like_2"/>
    <property type="match status" value="1"/>
</dbReference>
<gene>
    <name evidence="6" type="ORF">AN484_01535</name>
</gene>
<dbReference type="GO" id="GO:0004252">
    <property type="term" value="F:serine-type endopeptidase activity"/>
    <property type="evidence" value="ECO:0007669"/>
    <property type="project" value="InterPro"/>
</dbReference>
<evidence type="ECO:0000259" key="5">
    <source>
        <dbReference type="Pfam" id="PF00082"/>
    </source>
</evidence>
<dbReference type="InterPro" id="IPR015500">
    <property type="entry name" value="Peptidase_S8_subtilisin-rel"/>
</dbReference>
<dbReference type="AlphaFoldDB" id="A0A1B7X7Y4"/>
<dbReference type="PATRIC" id="fig|1710896.3.peg.4263"/>
<dbReference type="InterPro" id="IPR034074">
    <property type="entry name" value="Y4bN_pept_dom"/>
</dbReference>
<dbReference type="Gene3D" id="3.40.50.200">
    <property type="entry name" value="Peptidase S8/S53 domain"/>
    <property type="match status" value="1"/>
</dbReference>
<dbReference type="InterPro" id="IPR036852">
    <property type="entry name" value="Peptidase_S8/S53_dom_sf"/>
</dbReference>
<evidence type="ECO:0000256" key="2">
    <source>
        <dbReference type="ARBA" id="ARBA00022801"/>
    </source>
</evidence>
<comment type="caution">
    <text evidence="6">The sequence shown here is derived from an EMBL/GenBank/DDBJ whole genome shotgun (WGS) entry which is preliminary data.</text>
</comment>
<accession>A0A1B7X7Y4</accession>
<dbReference type="Proteomes" id="UP000092093">
    <property type="component" value="Unassembled WGS sequence"/>
</dbReference>
<reference evidence="6 7" key="1">
    <citation type="submission" date="2015-09" db="EMBL/GenBank/DDBJ databases">
        <title>Aphanizomenon flos-aquae WA102.</title>
        <authorList>
            <person name="Driscoll C."/>
        </authorList>
    </citation>
    <scope>NUCLEOTIDE SEQUENCE [LARGE SCALE GENOMIC DNA]</scope>
    <source>
        <strain evidence="6">WA102</strain>
    </source>
</reference>
<dbReference type="EMBL" id="LJOW01000003">
    <property type="protein sequence ID" value="OBQ45447.1"/>
    <property type="molecule type" value="Genomic_DNA"/>
</dbReference>
<evidence type="ECO:0000256" key="4">
    <source>
        <dbReference type="SAM" id="MobiDB-lite"/>
    </source>
</evidence>
<proteinExistence type="predicted"/>
<sequence>MVQSSQSFPHIQLKFTTEGSAVPPSRGGGEKNPITVANLGNRQGHGSKLKNSVDSLIFEWQETQEERDKEGKPQLPENAQPIILQIDPIAFDSEDLRKYGIEVIAELENGYIIGASANDPEFSELQKKIEKFIKAERGVNKVSEIWEILDGTRRPEYILSPELLNEWENITDDNLFIVDVGIACIGSKSQFSDYPEQKPDETYEKYTKRVSTWINKRDLTYQEWDVIKSKREDDFTDFVQEYQGEIFDIIDGNIPDSAQLPDSFSCKIQISGKGLKDLVLNFPYIFDVSLPDDIAEFVGTEVLSDIDNIDFQLEPPESNAPKVCVIDSGIQERHSLLKVAIDFQNSTSWIPGETDKTADFKKENGGHGTSVAGAILYPRNIPRTGRQKAICWIQNARVLQADGKLPEQLFPPILLSEIIEFYHKTGTRIFNHSITGSVPFRTRYMSAWAASIDYLTWQRNIWQEDILVIVAAGNIPLDNRIGITRLSIKDHLLANRVYPDYLLEDSCRIANPAQSFQALTVGSISSNYYHTPPYSSIAQKDQPSAFSCSGLGIWNTIKPEVVEYGGDLVKDEGTPPNIILHKDVAPELVRSTLYAGPAVGCDKVGTSFAAPKVSHIAARLAAELPNESCLLYRALIVQSARWPEWAMVKDVNKLHVIRQIGYGLPNVDRALGNSPNRVTLMTTGDRKIVARQAHIYQVKLPEKLRSPGDNFQIFVEVTLSYKAQPRRTRRNHRKYLSTWLDWECSKKGEDPGIFLARILKEYDTPEDSDKKEKGFKWTLGKKSKNHGKIDGVSRSAGTIQKDWTIVNSFELTDAFCIAVVGYEGWNNDPFAEVPYSLVVSFEAIQADIPIYTPMVEAQIETEVQTETEIEIQSL</sequence>
<feature type="region of interest" description="Disordered" evidence="4">
    <location>
        <begin position="1"/>
        <end position="48"/>
    </location>
</feature>
<evidence type="ECO:0000256" key="3">
    <source>
        <dbReference type="ARBA" id="ARBA00022825"/>
    </source>
</evidence>
<dbReference type="SUPFAM" id="SSF52743">
    <property type="entry name" value="Subtilisin-like"/>
    <property type="match status" value="1"/>
</dbReference>
<dbReference type="InterPro" id="IPR000209">
    <property type="entry name" value="Peptidase_S8/S53_dom"/>
</dbReference>
<dbReference type="PRINTS" id="PR00723">
    <property type="entry name" value="SUBTILISIN"/>
</dbReference>
<name>A0A1B7X7Y4_APHFL</name>
<organism evidence="6 7">
    <name type="scientific">Aphanizomenon flos-aquae WA102</name>
    <dbReference type="NCBI Taxonomy" id="1710896"/>
    <lineage>
        <taxon>Bacteria</taxon>
        <taxon>Bacillati</taxon>
        <taxon>Cyanobacteriota</taxon>
        <taxon>Cyanophyceae</taxon>
        <taxon>Nostocales</taxon>
        <taxon>Aphanizomenonaceae</taxon>
        <taxon>Aphanizomenon</taxon>
    </lineage>
</organism>
<feature type="domain" description="Peptidase S8/S53" evidence="5">
    <location>
        <begin position="319"/>
        <end position="663"/>
    </location>
</feature>
<evidence type="ECO:0000313" key="7">
    <source>
        <dbReference type="Proteomes" id="UP000092093"/>
    </source>
</evidence>
<protein>
    <submittedName>
        <fullName evidence="6">Subtilase family protease</fullName>
    </submittedName>
</protein>
<feature type="compositionally biased region" description="Polar residues" evidence="4">
    <location>
        <begin position="1"/>
        <end position="19"/>
    </location>
</feature>
<keyword evidence="2" id="KW-0378">Hydrolase</keyword>
<keyword evidence="1 6" id="KW-0645">Protease</keyword>
<dbReference type="Pfam" id="PF00082">
    <property type="entry name" value="Peptidase_S8"/>
    <property type="match status" value="1"/>
</dbReference>
<evidence type="ECO:0000256" key="1">
    <source>
        <dbReference type="ARBA" id="ARBA00022670"/>
    </source>
</evidence>
<keyword evidence="3" id="KW-0720">Serine protease</keyword>
<dbReference type="GO" id="GO:0006508">
    <property type="term" value="P:proteolysis"/>
    <property type="evidence" value="ECO:0007669"/>
    <property type="project" value="UniProtKB-KW"/>
</dbReference>